<comment type="caution">
    <text evidence="1">The sequence shown here is derived from an EMBL/GenBank/DDBJ whole genome shotgun (WGS) entry which is preliminary data.</text>
</comment>
<dbReference type="EMBL" id="BNAR01000018">
    <property type="protein sequence ID" value="GHH57774.1"/>
    <property type="molecule type" value="Genomic_DNA"/>
</dbReference>
<keyword evidence="2" id="KW-1185">Reference proteome</keyword>
<reference evidence="2" key="1">
    <citation type="journal article" date="2019" name="Int. J. Syst. Evol. Microbiol.">
        <title>The Global Catalogue of Microorganisms (GCM) 10K type strain sequencing project: providing services to taxonomists for standard genome sequencing and annotation.</title>
        <authorList>
            <consortium name="The Broad Institute Genomics Platform"/>
            <consortium name="The Broad Institute Genome Sequencing Center for Infectious Disease"/>
            <person name="Wu L."/>
            <person name="Ma J."/>
        </authorList>
    </citation>
    <scope>NUCLEOTIDE SEQUENCE [LARGE SCALE GENOMIC DNA]</scope>
    <source>
        <strain evidence="2">CGMCC 4.7367</strain>
    </source>
</reference>
<gene>
    <name evidence="1" type="ORF">GCM10017774_78020</name>
</gene>
<accession>A0ABQ3MQG2</accession>
<name>A0ABQ3MQG2_9PSEU</name>
<proteinExistence type="predicted"/>
<evidence type="ECO:0000313" key="1">
    <source>
        <dbReference type="EMBL" id="GHH57774.1"/>
    </source>
</evidence>
<sequence length="254" mass="28391">MTVTALRHRRSRRALYRGGCHELGVHPVLRRVESRMSTVETCCPASVAHLEHVPWYQAPVPASDHECWRQSWHTNETGMLWLERCPCGGARVHHPATGQWFGRNTRATGMALSPSVIRLAAAQAHRRATRHERQVVVTGDRQVIQCTYLESTAVADRGARAWVVTINPASGNDRIAVLVRARDGRWARRWESIERLGDFRVALLPEGHAQHGDRRLRTFADDEAERFLDSVTAKPAPQSNAAAAMARVHAGGSR</sequence>
<evidence type="ECO:0000313" key="2">
    <source>
        <dbReference type="Proteomes" id="UP000605568"/>
    </source>
</evidence>
<organism evidence="1 2">
    <name type="scientific">Lentzea cavernae</name>
    <dbReference type="NCBI Taxonomy" id="2020703"/>
    <lineage>
        <taxon>Bacteria</taxon>
        <taxon>Bacillati</taxon>
        <taxon>Actinomycetota</taxon>
        <taxon>Actinomycetes</taxon>
        <taxon>Pseudonocardiales</taxon>
        <taxon>Pseudonocardiaceae</taxon>
        <taxon>Lentzea</taxon>
    </lineage>
</organism>
<dbReference type="Proteomes" id="UP000605568">
    <property type="component" value="Unassembled WGS sequence"/>
</dbReference>
<protein>
    <submittedName>
        <fullName evidence="1">Uncharacterized protein</fullName>
    </submittedName>
</protein>